<feature type="non-terminal residue" evidence="2">
    <location>
        <position position="51"/>
    </location>
</feature>
<dbReference type="AlphaFoldDB" id="A0A392UNT3"/>
<evidence type="ECO:0000313" key="2">
    <source>
        <dbReference type="EMBL" id="MCI75303.1"/>
    </source>
</evidence>
<keyword evidence="3" id="KW-1185">Reference proteome</keyword>
<dbReference type="EMBL" id="LXQA010879428">
    <property type="protein sequence ID" value="MCI75303.1"/>
    <property type="molecule type" value="Genomic_DNA"/>
</dbReference>
<protein>
    <submittedName>
        <fullName evidence="2">Ankyrin repeat domain-containing protein 2-like</fullName>
    </submittedName>
</protein>
<name>A0A392UNT3_9FABA</name>
<feature type="region of interest" description="Disordered" evidence="1">
    <location>
        <begin position="1"/>
        <end position="21"/>
    </location>
</feature>
<proteinExistence type="predicted"/>
<sequence>MAEQLQKTLHGASQDGLPNFDNQKYLSTMQQVMENPNFMTMAERLGNALMQ</sequence>
<evidence type="ECO:0000313" key="3">
    <source>
        <dbReference type="Proteomes" id="UP000265520"/>
    </source>
</evidence>
<evidence type="ECO:0000256" key="1">
    <source>
        <dbReference type="SAM" id="MobiDB-lite"/>
    </source>
</evidence>
<organism evidence="2 3">
    <name type="scientific">Trifolium medium</name>
    <dbReference type="NCBI Taxonomy" id="97028"/>
    <lineage>
        <taxon>Eukaryota</taxon>
        <taxon>Viridiplantae</taxon>
        <taxon>Streptophyta</taxon>
        <taxon>Embryophyta</taxon>
        <taxon>Tracheophyta</taxon>
        <taxon>Spermatophyta</taxon>
        <taxon>Magnoliopsida</taxon>
        <taxon>eudicotyledons</taxon>
        <taxon>Gunneridae</taxon>
        <taxon>Pentapetalae</taxon>
        <taxon>rosids</taxon>
        <taxon>fabids</taxon>
        <taxon>Fabales</taxon>
        <taxon>Fabaceae</taxon>
        <taxon>Papilionoideae</taxon>
        <taxon>50 kb inversion clade</taxon>
        <taxon>NPAAA clade</taxon>
        <taxon>Hologalegina</taxon>
        <taxon>IRL clade</taxon>
        <taxon>Trifolieae</taxon>
        <taxon>Trifolium</taxon>
    </lineage>
</organism>
<accession>A0A392UNT3</accession>
<dbReference type="Proteomes" id="UP000265520">
    <property type="component" value="Unassembled WGS sequence"/>
</dbReference>
<reference evidence="2 3" key="1">
    <citation type="journal article" date="2018" name="Front. Plant Sci.">
        <title>Red Clover (Trifolium pratense) and Zigzag Clover (T. medium) - A Picture of Genomic Similarities and Differences.</title>
        <authorList>
            <person name="Dluhosova J."/>
            <person name="Istvanek J."/>
            <person name="Nedelnik J."/>
            <person name="Repkova J."/>
        </authorList>
    </citation>
    <scope>NUCLEOTIDE SEQUENCE [LARGE SCALE GENOMIC DNA]</scope>
    <source>
        <strain evidence="3">cv. 10/8</strain>
        <tissue evidence="2">Leaf</tissue>
    </source>
</reference>
<comment type="caution">
    <text evidence="2">The sequence shown here is derived from an EMBL/GenBank/DDBJ whole genome shotgun (WGS) entry which is preliminary data.</text>
</comment>